<keyword evidence="2" id="KW-1185">Reference proteome</keyword>
<evidence type="ECO:0000313" key="1">
    <source>
        <dbReference type="EMBL" id="KAJ9068791.1"/>
    </source>
</evidence>
<evidence type="ECO:0000313" key="2">
    <source>
        <dbReference type="Proteomes" id="UP001165960"/>
    </source>
</evidence>
<name>A0ACC2T2G8_9FUNG</name>
<dbReference type="Proteomes" id="UP001165960">
    <property type="component" value="Unassembled WGS sequence"/>
</dbReference>
<comment type="caution">
    <text evidence="1">The sequence shown here is derived from an EMBL/GenBank/DDBJ whole genome shotgun (WGS) entry which is preliminary data.</text>
</comment>
<reference evidence="1" key="1">
    <citation type="submission" date="2022-04" db="EMBL/GenBank/DDBJ databases">
        <title>Genome of the entomopathogenic fungus Entomophthora muscae.</title>
        <authorList>
            <person name="Elya C."/>
            <person name="Lovett B.R."/>
            <person name="Lee E."/>
            <person name="Macias A.M."/>
            <person name="Hajek A.E."/>
            <person name="De Bivort B.L."/>
            <person name="Kasson M.T."/>
            <person name="De Fine Licht H.H."/>
            <person name="Stajich J.E."/>
        </authorList>
    </citation>
    <scope>NUCLEOTIDE SEQUENCE</scope>
    <source>
        <strain evidence="1">Berkeley</strain>
    </source>
</reference>
<protein>
    <submittedName>
        <fullName evidence="1">Uncharacterized protein</fullName>
    </submittedName>
</protein>
<proteinExistence type="predicted"/>
<sequence>MQVLGFLGLVLAVDMDQFGDLVPKNEFMPTNASSEFAAMLGQTPVKTAMKVVSTEEIDDHAWYAAAAICPNDQLNNWSCKSCKKVPGSGANLVHFWNDTAQTKGFVLVRDDTKSIIVSFRGSNTSTNMLANLDLMPRPYRPIAHRGALVHSGFLEATMSCINQVHVLVAKFLEDVDRQDYTVYVIGHSLGACMASLSLAWLKDALGLGWDRFRLITYGQLRTGNMQFAQWYDGQPVATARVVNFNDRVPHLFQSSTYGLVHHQNEVFLSGRLIRCRTDVLEDPACSNSITSDFSDDMHLHYKSTIFGAGAC</sequence>
<dbReference type="EMBL" id="QTSX02003689">
    <property type="protein sequence ID" value="KAJ9068791.1"/>
    <property type="molecule type" value="Genomic_DNA"/>
</dbReference>
<gene>
    <name evidence="1" type="ORF">DSO57_1025071</name>
</gene>
<organism evidence="1 2">
    <name type="scientific">Entomophthora muscae</name>
    <dbReference type="NCBI Taxonomy" id="34485"/>
    <lineage>
        <taxon>Eukaryota</taxon>
        <taxon>Fungi</taxon>
        <taxon>Fungi incertae sedis</taxon>
        <taxon>Zoopagomycota</taxon>
        <taxon>Entomophthoromycotina</taxon>
        <taxon>Entomophthoromycetes</taxon>
        <taxon>Entomophthorales</taxon>
        <taxon>Entomophthoraceae</taxon>
        <taxon>Entomophthora</taxon>
    </lineage>
</organism>
<accession>A0ACC2T2G8</accession>